<feature type="domain" description="MacB-like periplasmic core" evidence="8">
    <location>
        <begin position="19"/>
        <end position="228"/>
    </location>
</feature>
<evidence type="ECO:0000313" key="12">
    <source>
        <dbReference type="Proteomes" id="UP000095332"/>
    </source>
</evidence>
<protein>
    <submittedName>
        <fullName evidence="9">Acidobacterial duplicated orphan permease</fullName>
    </submittedName>
    <submittedName>
        <fullName evidence="10">FtsX-like permease family protein</fullName>
    </submittedName>
</protein>
<feature type="transmembrane region" description="Helical" evidence="6">
    <location>
        <begin position="20"/>
        <end position="38"/>
    </location>
</feature>
<dbReference type="EMBL" id="CZBM01000023">
    <property type="protein sequence ID" value="CUQ54467.1"/>
    <property type="molecule type" value="Genomic_DNA"/>
</dbReference>
<feature type="transmembrane region" description="Helical" evidence="6">
    <location>
        <begin position="367"/>
        <end position="391"/>
    </location>
</feature>
<dbReference type="EMBL" id="WKMW01000017">
    <property type="protein sequence ID" value="MRY85760.1"/>
    <property type="molecule type" value="Genomic_DNA"/>
</dbReference>
<proteinExistence type="predicted"/>
<reference evidence="13 14" key="2">
    <citation type="journal article" date="2019" name="Nat. Med.">
        <title>A library of human gut bacterial isolates paired with longitudinal multiomics data enables mechanistic microbiome research.</title>
        <authorList>
            <person name="Poyet M."/>
            <person name="Groussin M."/>
            <person name="Gibbons S.M."/>
            <person name="Avila-Pacheco J."/>
            <person name="Jiang X."/>
            <person name="Kearney S.M."/>
            <person name="Perrotta A.R."/>
            <person name="Berdy B."/>
            <person name="Zhao S."/>
            <person name="Lieberman T.D."/>
            <person name="Swanson P.K."/>
            <person name="Smith M."/>
            <person name="Roesemann S."/>
            <person name="Alexander J.E."/>
            <person name="Rich S.A."/>
            <person name="Livny J."/>
            <person name="Vlamakis H."/>
            <person name="Clish C."/>
            <person name="Bullock K."/>
            <person name="Deik A."/>
            <person name="Scott J."/>
            <person name="Pierce K.A."/>
            <person name="Xavier R.J."/>
            <person name="Alm E.J."/>
        </authorList>
    </citation>
    <scope>NUCLEOTIDE SEQUENCE [LARGE SCALE GENOMIC DNA]</scope>
    <source>
        <strain evidence="11 14">BIOML-A10</strain>
        <strain evidence="10 13">BIOML-A11</strain>
    </source>
</reference>
<dbReference type="AlphaFoldDB" id="A0A174XDJ8"/>
<dbReference type="Pfam" id="PF12704">
    <property type="entry name" value="MacB_PCD"/>
    <property type="match status" value="1"/>
</dbReference>
<evidence type="ECO:0000256" key="5">
    <source>
        <dbReference type="ARBA" id="ARBA00023136"/>
    </source>
</evidence>
<feature type="transmembrane region" description="Helical" evidence="6">
    <location>
        <begin position="411"/>
        <end position="434"/>
    </location>
</feature>
<dbReference type="InterPro" id="IPR025857">
    <property type="entry name" value="MacB_PCD"/>
</dbReference>
<dbReference type="PANTHER" id="PTHR30572">
    <property type="entry name" value="MEMBRANE COMPONENT OF TRANSPORTER-RELATED"/>
    <property type="match status" value="1"/>
</dbReference>
<evidence type="ECO:0000313" key="13">
    <source>
        <dbReference type="Proteomes" id="UP000450599"/>
    </source>
</evidence>
<keyword evidence="3 6" id="KW-0812">Transmembrane</keyword>
<dbReference type="GO" id="GO:0005886">
    <property type="term" value="C:plasma membrane"/>
    <property type="evidence" value="ECO:0007669"/>
    <property type="project" value="UniProtKB-SubCell"/>
</dbReference>
<keyword evidence="2" id="KW-1003">Cell membrane</keyword>
<evidence type="ECO:0000313" key="11">
    <source>
        <dbReference type="EMBL" id="MRZ07873.1"/>
    </source>
</evidence>
<dbReference type="PANTHER" id="PTHR30572:SF18">
    <property type="entry name" value="ABC-TYPE MACROLIDE FAMILY EXPORT SYSTEM PERMEASE COMPONENT 2"/>
    <property type="match status" value="1"/>
</dbReference>
<evidence type="ECO:0000313" key="10">
    <source>
        <dbReference type="EMBL" id="MRY85760.1"/>
    </source>
</evidence>
<keyword evidence="4 6" id="KW-1133">Transmembrane helix</keyword>
<dbReference type="Proteomes" id="UP000095332">
    <property type="component" value="Unassembled WGS sequence"/>
</dbReference>
<dbReference type="GO" id="GO:0022857">
    <property type="term" value="F:transmembrane transporter activity"/>
    <property type="evidence" value="ECO:0007669"/>
    <property type="project" value="TreeGrafter"/>
</dbReference>
<feature type="transmembrane region" description="Helical" evidence="6">
    <location>
        <begin position="276"/>
        <end position="300"/>
    </location>
</feature>
<keyword evidence="5 6" id="KW-0472">Membrane</keyword>
<dbReference type="InterPro" id="IPR050250">
    <property type="entry name" value="Macrolide_Exporter_MacB"/>
</dbReference>
<evidence type="ECO:0000259" key="7">
    <source>
        <dbReference type="Pfam" id="PF02687"/>
    </source>
</evidence>
<evidence type="ECO:0000256" key="1">
    <source>
        <dbReference type="ARBA" id="ARBA00004651"/>
    </source>
</evidence>
<feature type="domain" description="ABC3 transporter permease C-terminal" evidence="7">
    <location>
        <begin position="664"/>
        <end position="777"/>
    </location>
</feature>
<name>A0A174XDJ8_PARDI</name>
<dbReference type="EMBL" id="WKMX01000017">
    <property type="protein sequence ID" value="MRZ07873.1"/>
    <property type="molecule type" value="Genomic_DNA"/>
</dbReference>
<dbReference type="Proteomes" id="UP000471216">
    <property type="component" value="Unassembled WGS sequence"/>
</dbReference>
<feature type="domain" description="ABC3 transporter permease C-terminal" evidence="7">
    <location>
        <begin position="279"/>
        <end position="395"/>
    </location>
</feature>
<feature type="transmembrane region" description="Helical" evidence="6">
    <location>
        <begin position="320"/>
        <end position="346"/>
    </location>
</feature>
<evidence type="ECO:0000256" key="2">
    <source>
        <dbReference type="ARBA" id="ARBA00022475"/>
    </source>
</evidence>
<dbReference type="Pfam" id="PF02687">
    <property type="entry name" value="FtsX"/>
    <property type="match status" value="2"/>
</dbReference>
<evidence type="ECO:0000259" key="8">
    <source>
        <dbReference type="Pfam" id="PF12704"/>
    </source>
</evidence>
<evidence type="ECO:0000256" key="3">
    <source>
        <dbReference type="ARBA" id="ARBA00022692"/>
    </source>
</evidence>
<reference evidence="9 12" key="1">
    <citation type="submission" date="2015-09" db="EMBL/GenBank/DDBJ databases">
        <authorList>
            <consortium name="Pathogen Informatics"/>
        </authorList>
    </citation>
    <scope>NUCLEOTIDE SEQUENCE [LARGE SCALE GENOMIC DNA]</scope>
    <source>
        <strain evidence="9 12">2789STDY5834948</strain>
    </source>
</reference>
<feature type="transmembrane region" description="Helical" evidence="6">
    <location>
        <begin position="713"/>
        <end position="732"/>
    </location>
</feature>
<sequence length="785" mass="88724">MNSIVRNFVFVISRFKMASFLNVAGLSVAFTAFLILFMQVRYEWGYDRFHKHADRLYRLEIVHNNKGAQVVLNRPLIDRFLASSPHIEEGALINRWGDKKYITVDRDGERMTFHEELYACYPSYARVFNFDMVEGEAAALEEKGRVLIPASMAHRFFGNHPAVGQVLIGEGWTSEVGGVYRDFPSNSIVSNAVYRRISDKEGAGAWMQNNFECYLRLDNPASAPDVLAGFEKNFRHDEWNWKTRQLRLTSLPDIYFKTDTSYDSQKQKGSYAQLQALSAIAILIVLIAVINFMNFSNALVPVRLRGINTRKVLGSPVSALRMAVASEAVGMCLLSYLIALLLVRLLSKTGFVDLVSGGISLEGQMPLLIACGGFVLLIGLIAGCWPAWYITSFSPALVLKGNFGLSPKGRSFRNVLVGFQFVASFILVIAALFITWQNYNMLHTPLGFDSERIVTVKLNRNLSRQPESVRQQLGQLSSVEALSFTSRVVGAEDNYSGWGRTYVDEDIQFKVVQADPEIERVLALPILEGRGFLPEDQLSDGTYLFNEEAKRTYGLKAGDPIRLDWGNLHRREKIAGFVPDLKYNSFRDKLEPFAIFVGKDIMAGALTNLMILVRPGTDYRQLSQDIGSALRELDPDYPLDIHLFNNIQENLYQKELLLGKQILFFSLIAVFVSLVGVFGVVLFESEYKRKEIGIRKVFGATVMDLLRKHNLSYLWIVMICFVIASPIAWYGIERWQENFALKAPLHWWIFLLAFLAITIITLLTVTIQNYRAASTNPVDSIRQGC</sequence>
<dbReference type="InterPro" id="IPR003838">
    <property type="entry name" value="ABC3_permease_C"/>
</dbReference>
<organism evidence="9 12">
    <name type="scientific">Parabacteroides distasonis</name>
    <dbReference type="NCBI Taxonomy" id="823"/>
    <lineage>
        <taxon>Bacteria</taxon>
        <taxon>Pseudomonadati</taxon>
        <taxon>Bacteroidota</taxon>
        <taxon>Bacteroidia</taxon>
        <taxon>Bacteroidales</taxon>
        <taxon>Tannerellaceae</taxon>
        <taxon>Parabacteroides</taxon>
    </lineage>
</organism>
<gene>
    <name evidence="9" type="ORF">ERS852560_04014</name>
    <name evidence="11" type="ORF">GKD54_17015</name>
    <name evidence="10" type="ORF">GKD58_16115</name>
</gene>
<evidence type="ECO:0000313" key="14">
    <source>
        <dbReference type="Proteomes" id="UP000471216"/>
    </source>
</evidence>
<evidence type="ECO:0000256" key="6">
    <source>
        <dbReference type="SAM" id="Phobius"/>
    </source>
</evidence>
<evidence type="ECO:0000313" key="9">
    <source>
        <dbReference type="EMBL" id="CUQ54467.1"/>
    </source>
</evidence>
<feature type="transmembrane region" description="Helical" evidence="6">
    <location>
        <begin position="662"/>
        <end position="683"/>
    </location>
</feature>
<dbReference type="RefSeq" id="WP_057329463.1">
    <property type="nucleotide sequence ID" value="NZ_CZBM01000023.1"/>
</dbReference>
<evidence type="ECO:0000256" key="4">
    <source>
        <dbReference type="ARBA" id="ARBA00022989"/>
    </source>
</evidence>
<dbReference type="Proteomes" id="UP000450599">
    <property type="component" value="Unassembled WGS sequence"/>
</dbReference>
<accession>A0A174XDJ8</accession>
<comment type="subcellular location">
    <subcellularLocation>
        <location evidence="1">Cell membrane</location>
        <topology evidence="1">Multi-pass membrane protein</topology>
    </subcellularLocation>
</comment>
<feature type="transmembrane region" description="Helical" evidence="6">
    <location>
        <begin position="747"/>
        <end position="767"/>
    </location>
</feature>